<dbReference type="EMBL" id="NRRY01000005">
    <property type="protein sequence ID" value="MBK1617890.1"/>
    <property type="molecule type" value="Genomic_DNA"/>
</dbReference>
<sequence>MADFHQEPQITTLHGLHEAFDADHYLTRLECKLEAHAKQDHMCLLLPSLFSEISNGDVLDRIVERIAEVRYLRSIVVALGGAPEEQQFREAQAYFGRLARSDCLVRVVWVDGPRVQGLLSELGERGIPTGQQGKGQSVWVTLGYLFARAEANTIALHDCDIVTYDRTMLGRLIEPVANPNNAFQFCKGYYARISPSERSMKGRVTRLFVTPFVDTLSRVMCNQGLPELQRFFEYHRGFKYPLAGEFCFTSDLARGLNIAYDWGLEVATLSQVYDQLTRRQVAQIDLAANYEHKHQELSPDDTSKGLHRMVVDIAKFYLTYMRSHGVPLDDAYVDMLLHTYYQTALTYVRKYSYDADVNDLSYDLYQEEAAAGHFRGFLWDAWMQTKGPQEAKLIPSWNRVAYSFPLVYERLLEAVEADHVSA</sequence>
<dbReference type="AlphaFoldDB" id="A0A9X0W6K9"/>
<dbReference type="Gene3D" id="3.90.550.10">
    <property type="entry name" value="Spore Coat Polysaccharide Biosynthesis Protein SpsA, Chain A"/>
    <property type="match status" value="1"/>
</dbReference>
<accession>A0A9X0W6K9</accession>
<protein>
    <recommendedName>
        <fullName evidence="3">Glycosyl transferase</fullName>
    </recommendedName>
</protein>
<dbReference type="SUPFAM" id="SSF53448">
    <property type="entry name" value="Nucleotide-diphospho-sugar transferases"/>
    <property type="match status" value="1"/>
</dbReference>
<gene>
    <name evidence="1" type="ORF">CKO42_05345</name>
</gene>
<keyword evidence="2" id="KW-1185">Reference proteome</keyword>
<proteinExistence type="predicted"/>
<reference evidence="1 2" key="1">
    <citation type="journal article" date="2020" name="Microorganisms">
        <title>Osmotic Adaptation and Compatible Solute Biosynthesis of Phototrophic Bacteria as Revealed from Genome Analyses.</title>
        <authorList>
            <person name="Imhoff J.F."/>
            <person name="Rahn T."/>
            <person name="Kunzel S."/>
            <person name="Keller A."/>
            <person name="Neulinger S.C."/>
        </authorList>
    </citation>
    <scope>NUCLEOTIDE SEQUENCE [LARGE SCALE GENOMIC DNA]</scope>
    <source>
        <strain evidence="1 2">DSM 25653</strain>
    </source>
</reference>
<dbReference type="InterPro" id="IPR029044">
    <property type="entry name" value="Nucleotide-diphossugar_trans"/>
</dbReference>
<dbReference type="RefSeq" id="WP_200240199.1">
    <property type="nucleotide sequence ID" value="NZ_NRRY01000005.1"/>
</dbReference>
<evidence type="ECO:0008006" key="3">
    <source>
        <dbReference type="Google" id="ProtNLM"/>
    </source>
</evidence>
<comment type="caution">
    <text evidence="1">The sequence shown here is derived from an EMBL/GenBank/DDBJ whole genome shotgun (WGS) entry which is preliminary data.</text>
</comment>
<dbReference type="Proteomes" id="UP001138768">
    <property type="component" value="Unassembled WGS sequence"/>
</dbReference>
<evidence type="ECO:0000313" key="2">
    <source>
        <dbReference type="Proteomes" id="UP001138768"/>
    </source>
</evidence>
<organism evidence="1 2">
    <name type="scientific">Lamprobacter modestohalophilus</name>
    <dbReference type="NCBI Taxonomy" id="1064514"/>
    <lineage>
        <taxon>Bacteria</taxon>
        <taxon>Pseudomonadati</taxon>
        <taxon>Pseudomonadota</taxon>
        <taxon>Gammaproteobacteria</taxon>
        <taxon>Chromatiales</taxon>
        <taxon>Chromatiaceae</taxon>
        <taxon>Lamprobacter</taxon>
    </lineage>
</organism>
<evidence type="ECO:0000313" key="1">
    <source>
        <dbReference type="EMBL" id="MBK1617890.1"/>
    </source>
</evidence>
<name>A0A9X0W6K9_9GAMM</name>